<dbReference type="SUPFAM" id="SSF48452">
    <property type="entry name" value="TPR-like"/>
    <property type="match status" value="1"/>
</dbReference>
<keyword evidence="2" id="KW-0802">TPR repeat</keyword>
<dbReference type="InterPro" id="IPR036770">
    <property type="entry name" value="Ankyrin_rpt-contain_sf"/>
</dbReference>
<organism evidence="5 6">
    <name type="scientific">Solanum verrucosum</name>
    <dbReference type="NCBI Taxonomy" id="315347"/>
    <lineage>
        <taxon>Eukaryota</taxon>
        <taxon>Viridiplantae</taxon>
        <taxon>Streptophyta</taxon>
        <taxon>Embryophyta</taxon>
        <taxon>Tracheophyta</taxon>
        <taxon>Spermatophyta</taxon>
        <taxon>Magnoliopsida</taxon>
        <taxon>eudicotyledons</taxon>
        <taxon>Gunneridae</taxon>
        <taxon>Pentapetalae</taxon>
        <taxon>asterids</taxon>
        <taxon>lamiids</taxon>
        <taxon>Solanales</taxon>
        <taxon>Solanaceae</taxon>
        <taxon>Solanoideae</taxon>
        <taxon>Solaneae</taxon>
        <taxon>Solanum</taxon>
    </lineage>
</organism>
<dbReference type="InterPro" id="IPR002110">
    <property type="entry name" value="Ankyrin_rpt"/>
</dbReference>
<evidence type="ECO:0000256" key="3">
    <source>
        <dbReference type="SAM" id="MobiDB-lite"/>
    </source>
</evidence>
<dbReference type="InterPro" id="IPR011990">
    <property type="entry name" value="TPR-like_helical_dom_sf"/>
</dbReference>
<reference evidence="5" key="1">
    <citation type="submission" date="2023-08" db="EMBL/GenBank/DDBJ databases">
        <title>A de novo genome assembly of Solanum verrucosum Schlechtendal, a Mexican diploid species geographically isolated from the other diploid A-genome species in potato relatives.</title>
        <authorList>
            <person name="Hosaka K."/>
        </authorList>
    </citation>
    <scope>NUCLEOTIDE SEQUENCE</scope>
    <source>
        <tissue evidence="5">Young leaves</tissue>
    </source>
</reference>
<accession>A0AAF0TB45</accession>
<feature type="repeat" description="TPR" evidence="2">
    <location>
        <begin position="267"/>
        <end position="300"/>
    </location>
</feature>
<dbReference type="AlphaFoldDB" id="A0AAF0TB45"/>
<evidence type="ECO:0000259" key="4">
    <source>
        <dbReference type="Pfam" id="PF25575"/>
    </source>
</evidence>
<evidence type="ECO:0000256" key="2">
    <source>
        <dbReference type="PROSITE-ProRule" id="PRU00339"/>
    </source>
</evidence>
<dbReference type="PROSITE" id="PS50297">
    <property type="entry name" value="ANK_REP_REGION"/>
    <property type="match status" value="1"/>
</dbReference>
<dbReference type="SMART" id="SM00248">
    <property type="entry name" value="ANK"/>
    <property type="match status" value="2"/>
</dbReference>
<dbReference type="Pfam" id="PF00023">
    <property type="entry name" value="Ank"/>
    <property type="match status" value="1"/>
</dbReference>
<dbReference type="PANTHER" id="PTHR46224:SF6">
    <property type="entry name" value="ANKYRIN REPEAT FAMILY PROTEIN"/>
    <property type="match status" value="1"/>
</dbReference>
<keyword evidence="6" id="KW-1185">Reference proteome</keyword>
<dbReference type="Gene3D" id="1.25.40.10">
    <property type="entry name" value="Tetratricopeptide repeat domain"/>
    <property type="match status" value="1"/>
</dbReference>
<dbReference type="InterPro" id="IPR019734">
    <property type="entry name" value="TPR_rpt"/>
</dbReference>
<dbReference type="PROSITE" id="PS50005">
    <property type="entry name" value="TPR"/>
    <property type="match status" value="1"/>
</dbReference>
<dbReference type="EMBL" id="CP133612">
    <property type="protein sequence ID" value="WMV11724.1"/>
    <property type="molecule type" value="Genomic_DNA"/>
</dbReference>
<dbReference type="InterPro" id="IPR058209">
    <property type="entry name" value="TPR_BSK1_C"/>
</dbReference>
<feature type="repeat" description="ANK" evidence="1">
    <location>
        <begin position="47"/>
        <end position="79"/>
    </location>
</feature>
<dbReference type="SUPFAM" id="SSF48403">
    <property type="entry name" value="Ankyrin repeat"/>
    <property type="match status" value="1"/>
</dbReference>
<dbReference type="PANTHER" id="PTHR46224">
    <property type="entry name" value="ANKYRIN REPEAT FAMILY PROTEIN"/>
    <property type="match status" value="1"/>
</dbReference>
<feature type="region of interest" description="Disordered" evidence="3">
    <location>
        <begin position="235"/>
        <end position="271"/>
    </location>
</feature>
<dbReference type="Pfam" id="PF25575">
    <property type="entry name" value="TPR_BSK1_C"/>
    <property type="match status" value="1"/>
</dbReference>
<feature type="domain" description="Serine/threonine-protein kinase BSK1-like TPR repeats" evidence="4">
    <location>
        <begin position="265"/>
        <end position="339"/>
    </location>
</feature>
<dbReference type="Gene3D" id="1.25.40.20">
    <property type="entry name" value="Ankyrin repeat-containing domain"/>
    <property type="match status" value="1"/>
</dbReference>
<dbReference type="InterPro" id="IPR051616">
    <property type="entry name" value="Cul2-RING_E3_ligase_SR"/>
</dbReference>
<sequence length="387" mass="42404">MLEVSSSKPLASENKGFAFWVELVALGLPSAGYLSCVAGADVNVRTGDATPLLIAAHNGSAGVINCLLQAGADPNAAEETTAAILTILEMKSSRERYPGQIRNTWLKRGMSVIEHIKPRLGFSQSDGFSGPTGGFSGSDRFSAYRLLKADAQLCHAFRIIIHYGENRHLYIKSWCVMRDTTIDDGTKPIQVAAASGSREAVEALLPVTERIQSVPEWSVDGVIEFVQSEYKREQERAEAGRKANKSREPIIPKKDLPEVSPEAKKRAADAKARGDEAFKRNDFATAIDAYTQAIDFDPTDGTLFSNRSLCWLRLGQAERALSDARACRELRPDWAKGCYREEAANAFYEGVQINPDNMELVTAFREAVEAGRKVHATNKFNSPSSLS</sequence>
<proteinExistence type="predicted"/>
<protein>
    <recommendedName>
        <fullName evidence="4">Serine/threonine-protein kinase BSK1-like TPR repeats domain-containing protein</fullName>
    </recommendedName>
</protein>
<dbReference type="SMART" id="SM00028">
    <property type="entry name" value="TPR"/>
    <property type="match status" value="2"/>
</dbReference>
<evidence type="ECO:0000313" key="5">
    <source>
        <dbReference type="EMBL" id="WMV11724.1"/>
    </source>
</evidence>
<evidence type="ECO:0000256" key="1">
    <source>
        <dbReference type="PROSITE-ProRule" id="PRU00023"/>
    </source>
</evidence>
<name>A0AAF0TB45_SOLVR</name>
<gene>
    <name evidence="5" type="ORF">MTR67_005109</name>
</gene>
<dbReference type="Proteomes" id="UP001234989">
    <property type="component" value="Chromosome 1"/>
</dbReference>
<keyword evidence="1" id="KW-0040">ANK repeat</keyword>
<evidence type="ECO:0000313" key="6">
    <source>
        <dbReference type="Proteomes" id="UP001234989"/>
    </source>
</evidence>
<dbReference type="PROSITE" id="PS50088">
    <property type="entry name" value="ANK_REPEAT"/>
    <property type="match status" value="1"/>
</dbReference>